<feature type="domain" description="Tim44-like" evidence="9">
    <location>
        <begin position="137"/>
        <end position="298"/>
    </location>
</feature>
<sequence>MAQRQAAQGIAGVAAALRTIAQQTGTWGARPLGSLITSQPSTSFAAAFQCEQVSPCRGMARGSPFTGFNPGSWFDYRKIVYPDVYDANESLLCDRYKTHGTVVERFQPPQPYTNWNPLLDPELERRVKYWHTWFWTSLVCYRSLWAYRKPQLQQRMLDAYKNVNAALATGDLSLAEPYVSEPMLQRLGGEIARRGRSTRVEWRLVGEPDPKDITFVHGAVVGNPMKQGRLSFVQWTARIPSKQVVAVYDARGRLLAGDPNKELDVVDYWVFERPILKAWVIPRPGPQGATWRLVDRLQV</sequence>
<evidence type="ECO:0000256" key="4">
    <source>
        <dbReference type="ARBA" id="ARBA00023128"/>
    </source>
</evidence>
<evidence type="ECO:0000256" key="2">
    <source>
        <dbReference type="ARBA" id="ARBA00022946"/>
    </source>
</evidence>
<keyword evidence="4" id="KW-0496">Mitochondrion</keyword>
<dbReference type="GO" id="GO:1990904">
    <property type="term" value="C:ribonucleoprotein complex"/>
    <property type="evidence" value="ECO:0007669"/>
    <property type="project" value="UniProtKB-KW"/>
</dbReference>
<name>A0AAD3DRG2_9CHLO</name>
<comment type="caution">
    <text evidence="10">The sequence shown here is derived from an EMBL/GenBank/DDBJ whole genome shotgun (WGS) entry which is preliminary data.</text>
</comment>
<dbReference type="AlphaFoldDB" id="A0AAD3DRG2"/>
<accession>A0AAD3DRG2</accession>
<evidence type="ECO:0000256" key="3">
    <source>
        <dbReference type="ARBA" id="ARBA00022980"/>
    </source>
</evidence>
<dbReference type="PANTHER" id="PTHR28554">
    <property type="entry name" value="39S RIBOSOMAL PROTEIN L45, MITOCHONDRIAL"/>
    <property type="match status" value="1"/>
</dbReference>
<organism evidence="10 11">
    <name type="scientific">Astrephomene gubernaculifera</name>
    <dbReference type="NCBI Taxonomy" id="47775"/>
    <lineage>
        <taxon>Eukaryota</taxon>
        <taxon>Viridiplantae</taxon>
        <taxon>Chlorophyta</taxon>
        <taxon>core chlorophytes</taxon>
        <taxon>Chlorophyceae</taxon>
        <taxon>CS clade</taxon>
        <taxon>Chlamydomonadales</taxon>
        <taxon>Astrephomenaceae</taxon>
        <taxon>Astrephomene</taxon>
    </lineage>
</organism>
<gene>
    <name evidence="10" type="ORF">Agub_g8313</name>
</gene>
<reference evidence="10 11" key="1">
    <citation type="journal article" date="2021" name="Sci. Rep.">
        <title>Genome sequencing of the multicellular alga Astrephomene provides insights into convergent evolution of germ-soma differentiation.</title>
        <authorList>
            <person name="Yamashita S."/>
            <person name="Yamamoto K."/>
            <person name="Matsuzaki R."/>
            <person name="Suzuki S."/>
            <person name="Yamaguchi H."/>
            <person name="Hirooka S."/>
            <person name="Minakuchi Y."/>
            <person name="Miyagishima S."/>
            <person name="Kawachi M."/>
            <person name="Toyoda A."/>
            <person name="Nozaki H."/>
        </authorList>
    </citation>
    <scope>NUCLEOTIDE SEQUENCE [LARGE SCALE GENOMIC DNA]</scope>
    <source>
        <strain evidence="10 11">NIES-4017</strain>
    </source>
</reference>
<keyword evidence="3" id="KW-0689">Ribosomal protein</keyword>
<evidence type="ECO:0000256" key="6">
    <source>
        <dbReference type="ARBA" id="ARBA00038073"/>
    </source>
</evidence>
<dbReference type="Gene3D" id="3.10.450.240">
    <property type="match status" value="1"/>
</dbReference>
<evidence type="ECO:0000256" key="8">
    <source>
        <dbReference type="ARBA" id="ARBA00043031"/>
    </source>
</evidence>
<dbReference type="InterPro" id="IPR032710">
    <property type="entry name" value="NTF2-like_dom_sf"/>
</dbReference>
<dbReference type="EMBL" id="BMAR01000015">
    <property type="protein sequence ID" value="GFR46694.1"/>
    <property type="molecule type" value="Genomic_DNA"/>
</dbReference>
<dbReference type="InterPro" id="IPR007379">
    <property type="entry name" value="Tim44-like_dom"/>
</dbReference>
<comment type="subcellular location">
    <subcellularLocation>
        <location evidence="1">Mitochondrion</location>
    </subcellularLocation>
</comment>
<dbReference type="GO" id="GO:0005739">
    <property type="term" value="C:mitochondrion"/>
    <property type="evidence" value="ECO:0007669"/>
    <property type="project" value="UniProtKB-SubCell"/>
</dbReference>
<keyword evidence="2" id="KW-0809">Transit peptide</keyword>
<keyword evidence="5" id="KW-0687">Ribonucleoprotein</keyword>
<evidence type="ECO:0000256" key="1">
    <source>
        <dbReference type="ARBA" id="ARBA00004173"/>
    </source>
</evidence>
<dbReference type="Pfam" id="PF04280">
    <property type="entry name" value="Tim44"/>
    <property type="match status" value="1"/>
</dbReference>
<comment type="similarity">
    <text evidence="6">Belongs to the mitochondrion-specific ribosomal protein mL45 family.</text>
</comment>
<dbReference type="PANTHER" id="PTHR28554:SF1">
    <property type="entry name" value="LARGE RIBOSOMAL SUBUNIT PROTEIN ML45"/>
    <property type="match status" value="1"/>
</dbReference>
<dbReference type="InterPro" id="IPR051975">
    <property type="entry name" value="mtLSU_mL45"/>
</dbReference>
<proteinExistence type="inferred from homology"/>
<dbReference type="GO" id="GO:0005840">
    <property type="term" value="C:ribosome"/>
    <property type="evidence" value="ECO:0007669"/>
    <property type="project" value="UniProtKB-KW"/>
</dbReference>
<evidence type="ECO:0000256" key="7">
    <source>
        <dbReference type="ARBA" id="ARBA00039448"/>
    </source>
</evidence>
<dbReference type="SUPFAM" id="SSF54427">
    <property type="entry name" value="NTF2-like"/>
    <property type="match status" value="1"/>
</dbReference>
<dbReference type="SMART" id="SM00978">
    <property type="entry name" value="Tim44"/>
    <property type="match status" value="1"/>
</dbReference>
<keyword evidence="11" id="KW-1185">Reference proteome</keyword>
<evidence type="ECO:0000313" key="10">
    <source>
        <dbReference type="EMBL" id="GFR46694.1"/>
    </source>
</evidence>
<evidence type="ECO:0000256" key="5">
    <source>
        <dbReference type="ARBA" id="ARBA00023274"/>
    </source>
</evidence>
<protein>
    <recommendedName>
        <fullName evidence="7">Large ribosomal subunit protein mL45</fullName>
    </recommendedName>
    <alternativeName>
        <fullName evidence="8">39S ribosomal protein L45, mitochondrial</fullName>
    </alternativeName>
</protein>
<evidence type="ECO:0000313" key="11">
    <source>
        <dbReference type="Proteomes" id="UP001054857"/>
    </source>
</evidence>
<dbReference type="Proteomes" id="UP001054857">
    <property type="component" value="Unassembled WGS sequence"/>
</dbReference>
<evidence type="ECO:0000259" key="9">
    <source>
        <dbReference type="SMART" id="SM00978"/>
    </source>
</evidence>